<dbReference type="EMBL" id="CP089984">
    <property type="protein sequence ID" value="WXB18252.1"/>
    <property type="molecule type" value="Genomic_DNA"/>
</dbReference>
<keyword evidence="3" id="KW-0804">Transcription</keyword>
<dbReference type="InterPro" id="IPR039425">
    <property type="entry name" value="RNA_pol_sigma-70-like"/>
</dbReference>
<keyword evidence="2" id="KW-0731">Sigma factor</keyword>
<dbReference type="Pfam" id="PF04542">
    <property type="entry name" value="Sigma70_r2"/>
    <property type="match status" value="1"/>
</dbReference>
<evidence type="ECO:0000313" key="6">
    <source>
        <dbReference type="EMBL" id="WXB18252.1"/>
    </source>
</evidence>
<proteinExistence type="predicted"/>
<protein>
    <recommendedName>
        <fullName evidence="5">RNA polymerase sigma-70 region 2 domain-containing protein</fullName>
    </recommendedName>
</protein>
<accession>A0ABZ2M6X2</accession>
<keyword evidence="7" id="KW-1185">Reference proteome</keyword>
<keyword evidence="1" id="KW-0805">Transcription regulation</keyword>
<evidence type="ECO:0000256" key="1">
    <source>
        <dbReference type="ARBA" id="ARBA00023015"/>
    </source>
</evidence>
<keyword evidence="4" id="KW-0472">Membrane</keyword>
<keyword evidence="4" id="KW-0812">Transmembrane</keyword>
<organism evidence="6 7">
    <name type="scientific">Pendulispora albinea</name>
    <dbReference type="NCBI Taxonomy" id="2741071"/>
    <lineage>
        <taxon>Bacteria</taxon>
        <taxon>Pseudomonadati</taxon>
        <taxon>Myxococcota</taxon>
        <taxon>Myxococcia</taxon>
        <taxon>Myxococcales</taxon>
        <taxon>Sorangiineae</taxon>
        <taxon>Pendulisporaceae</taxon>
        <taxon>Pendulispora</taxon>
    </lineage>
</organism>
<dbReference type="Proteomes" id="UP001370348">
    <property type="component" value="Chromosome"/>
</dbReference>
<dbReference type="RefSeq" id="WP_394827894.1">
    <property type="nucleotide sequence ID" value="NZ_CP089984.1"/>
</dbReference>
<keyword evidence="4" id="KW-1133">Transmembrane helix</keyword>
<reference evidence="6 7" key="1">
    <citation type="submission" date="2021-12" db="EMBL/GenBank/DDBJ databases">
        <title>Discovery of the Pendulisporaceae a myxobacterial family with distinct sporulation behavior and unique specialized metabolism.</title>
        <authorList>
            <person name="Garcia R."/>
            <person name="Popoff A."/>
            <person name="Bader C.D."/>
            <person name="Loehr J."/>
            <person name="Walesch S."/>
            <person name="Walt C."/>
            <person name="Boldt J."/>
            <person name="Bunk B."/>
            <person name="Haeckl F.J.F.P.J."/>
            <person name="Gunesch A.P."/>
            <person name="Birkelbach J."/>
            <person name="Nuebel U."/>
            <person name="Pietschmann T."/>
            <person name="Bach T."/>
            <person name="Mueller R."/>
        </authorList>
    </citation>
    <scope>NUCLEOTIDE SEQUENCE [LARGE SCALE GENOMIC DNA]</scope>
    <source>
        <strain evidence="6 7">MSr11954</strain>
    </source>
</reference>
<evidence type="ECO:0000313" key="7">
    <source>
        <dbReference type="Proteomes" id="UP001370348"/>
    </source>
</evidence>
<name>A0ABZ2M6X2_9BACT</name>
<evidence type="ECO:0000256" key="2">
    <source>
        <dbReference type="ARBA" id="ARBA00023082"/>
    </source>
</evidence>
<evidence type="ECO:0000256" key="4">
    <source>
        <dbReference type="SAM" id="Phobius"/>
    </source>
</evidence>
<evidence type="ECO:0000259" key="5">
    <source>
        <dbReference type="Pfam" id="PF04542"/>
    </source>
</evidence>
<feature type="domain" description="RNA polymerase sigma-70 region 2" evidence="5">
    <location>
        <begin position="15"/>
        <end position="76"/>
    </location>
</feature>
<dbReference type="PANTHER" id="PTHR43133:SF63">
    <property type="entry name" value="RNA POLYMERASE SIGMA FACTOR FECI-RELATED"/>
    <property type="match status" value="1"/>
</dbReference>
<dbReference type="InterPro" id="IPR007627">
    <property type="entry name" value="RNA_pol_sigma70_r2"/>
</dbReference>
<dbReference type="Gene3D" id="1.10.1740.10">
    <property type="match status" value="1"/>
</dbReference>
<dbReference type="SUPFAM" id="SSF88946">
    <property type="entry name" value="Sigma2 domain of RNA polymerase sigma factors"/>
    <property type="match status" value="1"/>
</dbReference>
<sequence length="306" mass="33693">MTDLSLLHLEIHEGSVWALLRRTVSRRVPASDVDDVVQATLCDALDAGRIPERRDDLRRWLVGIARNKATDHFRRRCREIALDTDALAVPSHAPSADSMVLLKNAIADANRLPMTRGAMDLALREADGESYAELARGGASSEVALRQRVSRFRRTMAARWLTAAALGILLVGGLAAHVLGTYRLTPRAILPDVDPQTRIALRPMEGLWTVVAWTGSEPLARSIHVDVRSGSVRVVLPGNELLFAASEIERRPDGAETWRLTSPSHGRVEIFVERSGPRATVTLRDGRWAGTATLMRRSTRDDAVDP</sequence>
<gene>
    <name evidence="6" type="ORF">LZC94_13435</name>
</gene>
<evidence type="ECO:0000256" key="3">
    <source>
        <dbReference type="ARBA" id="ARBA00023163"/>
    </source>
</evidence>
<dbReference type="InterPro" id="IPR013325">
    <property type="entry name" value="RNA_pol_sigma_r2"/>
</dbReference>
<feature type="transmembrane region" description="Helical" evidence="4">
    <location>
        <begin position="157"/>
        <end position="179"/>
    </location>
</feature>
<dbReference type="PANTHER" id="PTHR43133">
    <property type="entry name" value="RNA POLYMERASE ECF-TYPE SIGMA FACTO"/>
    <property type="match status" value="1"/>
</dbReference>